<accession>A0A9Q1L3D2</accession>
<dbReference type="OrthoDB" id="4951845at2759"/>
<protein>
    <recommendedName>
        <fullName evidence="1">Hemerythrin-like domain-containing protein</fullName>
    </recommendedName>
</protein>
<reference evidence="3" key="1">
    <citation type="journal article" date="2023" name="Proc. Natl. Acad. Sci. U.S.A.">
        <title>Genomic and structural basis for evolution of tropane alkaloid biosynthesis.</title>
        <authorList>
            <person name="Wanga Y.-J."/>
            <person name="Taina T."/>
            <person name="Yua J.-Y."/>
            <person name="Lia J."/>
            <person name="Xua B."/>
            <person name="Chenc J."/>
            <person name="D'Auriad J.C."/>
            <person name="Huanga J.-P."/>
            <person name="Huanga S.-X."/>
        </authorList>
    </citation>
    <scope>NUCLEOTIDE SEQUENCE [LARGE SCALE GENOMIC DNA]</scope>
    <source>
        <strain evidence="3">cv. KIB-2019</strain>
    </source>
</reference>
<dbReference type="Gene3D" id="1.20.120.520">
    <property type="entry name" value="nmb1532 protein domain like"/>
    <property type="match status" value="1"/>
</dbReference>
<dbReference type="AlphaFoldDB" id="A0A9Q1L3D2"/>
<dbReference type="Proteomes" id="UP001152561">
    <property type="component" value="Unassembled WGS sequence"/>
</dbReference>
<proteinExistence type="predicted"/>
<dbReference type="PANTHER" id="PTHR35739">
    <property type="entry name" value="OS01G0861700 PROTEIN"/>
    <property type="match status" value="1"/>
</dbReference>
<keyword evidence="3" id="KW-1185">Reference proteome</keyword>
<evidence type="ECO:0000313" key="2">
    <source>
        <dbReference type="EMBL" id="KAJ8526361.1"/>
    </source>
</evidence>
<feature type="domain" description="Hemerythrin-like" evidence="1">
    <location>
        <begin position="112"/>
        <end position="256"/>
    </location>
</feature>
<dbReference type="Pfam" id="PF01814">
    <property type="entry name" value="Hemerythrin"/>
    <property type="match status" value="1"/>
</dbReference>
<name>A0A9Q1L3D2_9SOLA</name>
<evidence type="ECO:0000313" key="3">
    <source>
        <dbReference type="Proteomes" id="UP001152561"/>
    </source>
</evidence>
<sequence length="380" mass="43045">MGNCLGLSRKSTSEIAPADVIKKHPAVKLYGHPNSITTYYIRCALLYKPVTVNFIPSNTHQSPVLHYKSDFVTGAVDEVLRYLDVKFPHPELLTGSIGGWYDETTPFVVWLVILQHRSMMWHLERMERWAEDLAARGGKARGDPAMGTPRMEVRKFARGYSQLLELMLEHAQMEERVVFQILEKADRGLSKAANEEHARDLPMMNGIKEDIKSIGVLDSGHPAYQESLCNLSTRFKTLKEHSKKHFEEEEKNLLPLMEAAELSKAQQDKVLDQCLDVMQGTHSHLFRFFMEGLLPPDAMHYLDMLSRCSDQNRVPSMLRLIVDKAIITAWHFGVSIGNNKPKGNEDFRKYHASAINVPGPEVDRGSNGYNIQGVLSDGRC</sequence>
<dbReference type="EMBL" id="JAJAGQ010000024">
    <property type="protein sequence ID" value="KAJ8526361.1"/>
    <property type="molecule type" value="Genomic_DNA"/>
</dbReference>
<gene>
    <name evidence="2" type="ORF">K7X08_028838</name>
</gene>
<dbReference type="PANTHER" id="PTHR35739:SF1">
    <property type="entry name" value="OS01G0861700 PROTEIN"/>
    <property type="match status" value="1"/>
</dbReference>
<comment type="caution">
    <text evidence="2">The sequence shown here is derived from an EMBL/GenBank/DDBJ whole genome shotgun (WGS) entry which is preliminary data.</text>
</comment>
<dbReference type="CDD" id="cd12108">
    <property type="entry name" value="Hr-like"/>
    <property type="match status" value="1"/>
</dbReference>
<dbReference type="InterPro" id="IPR012312">
    <property type="entry name" value="Hemerythrin-like"/>
</dbReference>
<evidence type="ECO:0000259" key="1">
    <source>
        <dbReference type="Pfam" id="PF01814"/>
    </source>
</evidence>
<organism evidence="2 3">
    <name type="scientific">Anisodus acutangulus</name>
    <dbReference type="NCBI Taxonomy" id="402998"/>
    <lineage>
        <taxon>Eukaryota</taxon>
        <taxon>Viridiplantae</taxon>
        <taxon>Streptophyta</taxon>
        <taxon>Embryophyta</taxon>
        <taxon>Tracheophyta</taxon>
        <taxon>Spermatophyta</taxon>
        <taxon>Magnoliopsida</taxon>
        <taxon>eudicotyledons</taxon>
        <taxon>Gunneridae</taxon>
        <taxon>Pentapetalae</taxon>
        <taxon>asterids</taxon>
        <taxon>lamiids</taxon>
        <taxon>Solanales</taxon>
        <taxon>Solanaceae</taxon>
        <taxon>Solanoideae</taxon>
        <taxon>Hyoscyameae</taxon>
        <taxon>Anisodus</taxon>
    </lineage>
</organism>